<evidence type="ECO:0000256" key="7">
    <source>
        <dbReference type="SAM" id="MobiDB-lite"/>
    </source>
</evidence>
<evidence type="ECO:0000313" key="9">
    <source>
        <dbReference type="EMBL" id="KAJ3048106.1"/>
    </source>
</evidence>
<dbReference type="EMBL" id="JADGJD010000847">
    <property type="protein sequence ID" value="KAJ3048106.1"/>
    <property type="molecule type" value="Genomic_DNA"/>
</dbReference>
<feature type="compositionally biased region" description="Low complexity" evidence="7">
    <location>
        <begin position="144"/>
        <end position="158"/>
    </location>
</feature>
<protein>
    <submittedName>
        <fullName evidence="9">Blue light receptor</fullName>
    </submittedName>
</protein>
<evidence type="ECO:0000313" key="10">
    <source>
        <dbReference type="Proteomes" id="UP001212841"/>
    </source>
</evidence>
<evidence type="ECO:0000256" key="2">
    <source>
        <dbReference type="ARBA" id="ARBA00022771"/>
    </source>
</evidence>
<dbReference type="SMART" id="SM00401">
    <property type="entry name" value="ZnF_GATA"/>
    <property type="match status" value="1"/>
</dbReference>
<evidence type="ECO:0000259" key="8">
    <source>
        <dbReference type="PROSITE" id="PS50114"/>
    </source>
</evidence>
<evidence type="ECO:0000256" key="1">
    <source>
        <dbReference type="ARBA" id="ARBA00022723"/>
    </source>
</evidence>
<feature type="region of interest" description="Disordered" evidence="7">
    <location>
        <begin position="108"/>
        <end position="190"/>
    </location>
</feature>
<dbReference type="CDD" id="cd00202">
    <property type="entry name" value="ZnF_GATA"/>
    <property type="match status" value="1"/>
</dbReference>
<dbReference type="PROSITE" id="PS50114">
    <property type="entry name" value="GATA_ZN_FINGER_2"/>
    <property type="match status" value="1"/>
</dbReference>
<name>A0AAD5S731_9FUNG</name>
<evidence type="ECO:0000256" key="5">
    <source>
        <dbReference type="ARBA" id="ARBA00023163"/>
    </source>
</evidence>
<keyword evidence="2 6" id="KW-0863">Zinc-finger</keyword>
<dbReference type="PROSITE" id="PS00344">
    <property type="entry name" value="GATA_ZN_FINGER_1"/>
    <property type="match status" value="1"/>
</dbReference>
<feature type="domain" description="GATA-type" evidence="8">
    <location>
        <begin position="202"/>
        <end position="229"/>
    </location>
</feature>
<dbReference type="PANTHER" id="PTHR47172">
    <property type="entry name" value="OS01G0976800 PROTEIN"/>
    <property type="match status" value="1"/>
</dbReference>
<sequence length="275" mass="28863">MSMKRVETEEGCWVLAAGTEARVGSGVDEVLDLRIENLRLRRLVEEEKAFVADGEVGEGLEDGGVVEEVKAGADDAALQCERMVEDGEEHSHPFLKSQRYAHLLNLPGAADRDGESGPSSPEDGMRGGDGSVDGGSPRRKVSMGSSAAIAAEEGVGAKVEGEDEDCGEMEGGNGRRKRGRDGGGMKVRRKKKVKTIPNDFFCRQCGTTRSPEWRKGPEGPKTLCNACGLAYAKKNKKSGEVEERRGGVGGGVGVANGGTVREGGGLVFIGGGVEG</sequence>
<gene>
    <name evidence="9" type="primary">WC2_3</name>
    <name evidence="9" type="ORF">HK097_010872</name>
</gene>
<evidence type="ECO:0000256" key="6">
    <source>
        <dbReference type="PROSITE-ProRule" id="PRU00094"/>
    </source>
</evidence>
<evidence type="ECO:0000256" key="3">
    <source>
        <dbReference type="ARBA" id="ARBA00022833"/>
    </source>
</evidence>
<dbReference type="Proteomes" id="UP001212841">
    <property type="component" value="Unassembled WGS sequence"/>
</dbReference>
<feature type="region of interest" description="Disordered" evidence="7">
    <location>
        <begin position="237"/>
        <end position="256"/>
    </location>
</feature>
<dbReference type="Gene3D" id="3.30.50.10">
    <property type="entry name" value="Erythroid Transcription Factor GATA-1, subunit A"/>
    <property type="match status" value="1"/>
</dbReference>
<keyword evidence="9" id="KW-0675">Receptor</keyword>
<dbReference type="GO" id="GO:0006355">
    <property type="term" value="P:regulation of DNA-templated transcription"/>
    <property type="evidence" value="ECO:0007669"/>
    <property type="project" value="InterPro"/>
</dbReference>
<feature type="compositionally biased region" description="Basic and acidic residues" evidence="7">
    <location>
        <begin position="237"/>
        <end position="246"/>
    </location>
</feature>
<keyword evidence="10" id="KW-1185">Reference proteome</keyword>
<keyword evidence="5" id="KW-0804">Transcription</keyword>
<keyword evidence="4" id="KW-0805">Transcription regulation</keyword>
<organism evidence="9 10">
    <name type="scientific">Rhizophlyctis rosea</name>
    <dbReference type="NCBI Taxonomy" id="64517"/>
    <lineage>
        <taxon>Eukaryota</taxon>
        <taxon>Fungi</taxon>
        <taxon>Fungi incertae sedis</taxon>
        <taxon>Chytridiomycota</taxon>
        <taxon>Chytridiomycota incertae sedis</taxon>
        <taxon>Chytridiomycetes</taxon>
        <taxon>Rhizophlyctidales</taxon>
        <taxon>Rhizophlyctidaceae</taxon>
        <taxon>Rhizophlyctis</taxon>
    </lineage>
</organism>
<dbReference type="InterPro" id="IPR000679">
    <property type="entry name" value="Znf_GATA"/>
</dbReference>
<dbReference type="GO" id="GO:0008270">
    <property type="term" value="F:zinc ion binding"/>
    <property type="evidence" value="ECO:0007669"/>
    <property type="project" value="UniProtKB-KW"/>
</dbReference>
<feature type="compositionally biased region" description="Gly residues" evidence="7">
    <location>
        <begin position="247"/>
        <end position="256"/>
    </location>
</feature>
<dbReference type="InterPro" id="IPR013088">
    <property type="entry name" value="Znf_NHR/GATA"/>
</dbReference>
<comment type="caution">
    <text evidence="9">The sequence shown here is derived from an EMBL/GenBank/DDBJ whole genome shotgun (WGS) entry which is preliminary data.</text>
</comment>
<dbReference type="SUPFAM" id="SSF57716">
    <property type="entry name" value="Glucocorticoid receptor-like (DNA-binding domain)"/>
    <property type="match status" value="1"/>
</dbReference>
<keyword evidence="3" id="KW-0862">Zinc</keyword>
<accession>A0AAD5S731</accession>
<dbReference type="AlphaFoldDB" id="A0AAD5S731"/>
<dbReference type="GO" id="GO:0043565">
    <property type="term" value="F:sequence-specific DNA binding"/>
    <property type="evidence" value="ECO:0007669"/>
    <property type="project" value="InterPro"/>
</dbReference>
<proteinExistence type="predicted"/>
<dbReference type="Pfam" id="PF00320">
    <property type="entry name" value="GATA"/>
    <property type="match status" value="1"/>
</dbReference>
<keyword evidence="1" id="KW-0479">Metal-binding</keyword>
<evidence type="ECO:0000256" key="4">
    <source>
        <dbReference type="ARBA" id="ARBA00023015"/>
    </source>
</evidence>
<reference evidence="9" key="1">
    <citation type="submission" date="2020-05" db="EMBL/GenBank/DDBJ databases">
        <title>Phylogenomic resolution of chytrid fungi.</title>
        <authorList>
            <person name="Stajich J.E."/>
            <person name="Amses K."/>
            <person name="Simmons R."/>
            <person name="Seto K."/>
            <person name="Myers J."/>
            <person name="Bonds A."/>
            <person name="Quandt C.A."/>
            <person name="Barry K."/>
            <person name="Liu P."/>
            <person name="Grigoriev I."/>
            <person name="Longcore J.E."/>
            <person name="James T.Y."/>
        </authorList>
    </citation>
    <scope>NUCLEOTIDE SEQUENCE</scope>
    <source>
        <strain evidence="9">JEL0318</strain>
    </source>
</reference>
<dbReference type="PANTHER" id="PTHR47172:SF24">
    <property type="entry name" value="GATA ZINC FINGER DOMAIN-CONTAINING PROTEIN 14-RELATED"/>
    <property type="match status" value="1"/>
</dbReference>